<dbReference type="EMBL" id="MK411820">
    <property type="protein sequence ID" value="QBG78723.1"/>
    <property type="molecule type" value="Genomic_DNA"/>
</dbReference>
<sequence length="57" mass="6596">MYQRLEGNSVVVSYITRSLLLFGITDRCNVSLKINHTIHTILLFTLTKKRTSKQITE</sequence>
<proteinExistence type="predicted"/>
<protein>
    <submittedName>
        <fullName evidence="1">Uncharacterized protein</fullName>
    </submittedName>
</protein>
<dbReference type="Proteomes" id="UP000291908">
    <property type="component" value="Genome"/>
</dbReference>
<reference evidence="1 2" key="1">
    <citation type="submission" date="2019-01" db="EMBL/GenBank/DDBJ databases">
        <authorList>
            <person name="Yuan Y."/>
            <person name="Xu Y."/>
        </authorList>
    </citation>
    <scope>NUCLEOTIDE SEQUENCE [LARGE SCALE GENOMIC DNA]</scope>
</reference>
<accession>A0A481S202</accession>
<evidence type="ECO:0000313" key="2">
    <source>
        <dbReference type="Proteomes" id="UP000291908"/>
    </source>
</evidence>
<organism evidence="1 2">
    <name type="scientific">Acinetobacter phage vB_AbaS_D0</name>
    <dbReference type="NCBI Taxonomy" id="2510492"/>
    <lineage>
        <taxon>Viruses</taxon>
        <taxon>Duplodnaviria</taxon>
        <taxon>Heunggongvirae</taxon>
        <taxon>Uroviricota</taxon>
        <taxon>Caudoviricetes</taxon>
        <taxon>Lokivirus</taxon>
        <taxon>Lokivirus IMEAB3</taxon>
    </lineage>
</organism>
<name>A0A481S202_9CAUD</name>
<evidence type="ECO:0000313" key="1">
    <source>
        <dbReference type="EMBL" id="QBG78723.1"/>
    </source>
</evidence>
<gene>
    <name evidence="1" type="ORF">vBAbaSD0_29</name>
</gene>